<evidence type="ECO:0000256" key="2">
    <source>
        <dbReference type="ARBA" id="ARBA00023012"/>
    </source>
</evidence>
<name>X1QA94_9ZZZZ</name>
<protein>
    <recommendedName>
        <fullName evidence="6">Response regulatory domain-containing protein</fullName>
    </recommendedName>
</protein>
<dbReference type="PANTHER" id="PTHR48111">
    <property type="entry name" value="REGULATOR OF RPOS"/>
    <property type="match status" value="1"/>
</dbReference>
<dbReference type="Pfam" id="PF00072">
    <property type="entry name" value="Response_reg"/>
    <property type="match status" value="1"/>
</dbReference>
<sequence>MIEERGRVLVADDEESVRNLLQRTLEGAGYNVVTAANGQEALETMSEPELEIGVALLDIKMPGLSGIEVLKQVTIEHPLICVIMATAVVDIQTAIEAMKLGAYDYITKPFNLDEVVLTVQRGFERRTLWLDNENHRQRLQERLAAQTERMQEQFVELMNSLAREHQLLFRLKQGQPGGRKEILSKLPKELQEPMTSVEEFRNALLKILKKT</sequence>
<dbReference type="PANTHER" id="PTHR48111:SF1">
    <property type="entry name" value="TWO-COMPONENT RESPONSE REGULATOR ORR33"/>
    <property type="match status" value="1"/>
</dbReference>
<dbReference type="Gene3D" id="3.40.50.2300">
    <property type="match status" value="1"/>
</dbReference>
<evidence type="ECO:0000256" key="5">
    <source>
        <dbReference type="ARBA" id="ARBA00023163"/>
    </source>
</evidence>
<reference evidence="7" key="1">
    <citation type="journal article" date="2014" name="Front. Microbiol.">
        <title>High frequency of phylogenetically diverse reductive dehalogenase-homologous genes in deep subseafloor sedimentary metagenomes.</title>
        <authorList>
            <person name="Kawai M."/>
            <person name="Futagami T."/>
            <person name="Toyoda A."/>
            <person name="Takaki Y."/>
            <person name="Nishi S."/>
            <person name="Hori S."/>
            <person name="Arai W."/>
            <person name="Tsubouchi T."/>
            <person name="Morono Y."/>
            <person name="Uchiyama I."/>
            <person name="Ito T."/>
            <person name="Fujiyama A."/>
            <person name="Inagaki F."/>
            <person name="Takami H."/>
        </authorList>
    </citation>
    <scope>NUCLEOTIDE SEQUENCE</scope>
    <source>
        <strain evidence="7">Expedition CK06-06</strain>
    </source>
</reference>
<dbReference type="PROSITE" id="PS50110">
    <property type="entry name" value="RESPONSE_REGULATORY"/>
    <property type="match status" value="1"/>
</dbReference>
<comment type="caution">
    <text evidence="7">The sequence shown here is derived from an EMBL/GenBank/DDBJ whole genome shotgun (WGS) entry which is preliminary data.</text>
</comment>
<proteinExistence type="predicted"/>
<keyword evidence="2" id="KW-0902">Two-component regulatory system</keyword>
<feature type="domain" description="Response regulatory" evidence="6">
    <location>
        <begin position="7"/>
        <end position="123"/>
    </location>
</feature>
<evidence type="ECO:0000256" key="4">
    <source>
        <dbReference type="ARBA" id="ARBA00023125"/>
    </source>
</evidence>
<keyword evidence="3" id="KW-0805">Transcription regulation</keyword>
<dbReference type="InterPro" id="IPR039420">
    <property type="entry name" value="WalR-like"/>
</dbReference>
<dbReference type="SUPFAM" id="SSF52172">
    <property type="entry name" value="CheY-like"/>
    <property type="match status" value="1"/>
</dbReference>
<keyword evidence="5" id="KW-0804">Transcription</keyword>
<dbReference type="GO" id="GO:0000976">
    <property type="term" value="F:transcription cis-regulatory region binding"/>
    <property type="evidence" value="ECO:0007669"/>
    <property type="project" value="TreeGrafter"/>
</dbReference>
<dbReference type="AlphaFoldDB" id="X1QA94"/>
<dbReference type="SMART" id="SM00448">
    <property type="entry name" value="REC"/>
    <property type="match status" value="1"/>
</dbReference>
<organism evidence="7">
    <name type="scientific">marine sediment metagenome</name>
    <dbReference type="NCBI Taxonomy" id="412755"/>
    <lineage>
        <taxon>unclassified sequences</taxon>
        <taxon>metagenomes</taxon>
        <taxon>ecological metagenomes</taxon>
    </lineage>
</organism>
<dbReference type="GO" id="GO:0006355">
    <property type="term" value="P:regulation of DNA-templated transcription"/>
    <property type="evidence" value="ECO:0007669"/>
    <property type="project" value="TreeGrafter"/>
</dbReference>
<keyword evidence="4" id="KW-0238">DNA-binding</keyword>
<gene>
    <name evidence="7" type="ORF">S12H4_08428</name>
</gene>
<evidence type="ECO:0000259" key="6">
    <source>
        <dbReference type="PROSITE" id="PS50110"/>
    </source>
</evidence>
<dbReference type="EMBL" id="BARW01003253">
    <property type="protein sequence ID" value="GAI65138.1"/>
    <property type="molecule type" value="Genomic_DNA"/>
</dbReference>
<accession>X1QA94</accession>
<dbReference type="FunFam" id="3.40.50.2300:FF:000018">
    <property type="entry name" value="DNA-binding transcriptional regulator NtrC"/>
    <property type="match status" value="1"/>
</dbReference>
<keyword evidence="1" id="KW-0597">Phosphoprotein</keyword>
<dbReference type="GO" id="GO:0000156">
    <property type="term" value="F:phosphorelay response regulator activity"/>
    <property type="evidence" value="ECO:0007669"/>
    <property type="project" value="TreeGrafter"/>
</dbReference>
<dbReference type="InterPro" id="IPR011006">
    <property type="entry name" value="CheY-like_superfamily"/>
</dbReference>
<dbReference type="GO" id="GO:0032993">
    <property type="term" value="C:protein-DNA complex"/>
    <property type="evidence" value="ECO:0007669"/>
    <property type="project" value="TreeGrafter"/>
</dbReference>
<evidence type="ECO:0000256" key="3">
    <source>
        <dbReference type="ARBA" id="ARBA00023015"/>
    </source>
</evidence>
<dbReference type="InterPro" id="IPR001789">
    <property type="entry name" value="Sig_transdc_resp-reg_receiver"/>
</dbReference>
<evidence type="ECO:0000256" key="1">
    <source>
        <dbReference type="ARBA" id="ARBA00022553"/>
    </source>
</evidence>
<evidence type="ECO:0000313" key="7">
    <source>
        <dbReference type="EMBL" id="GAI65138.1"/>
    </source>
</evidence>
<dbReference type="GO" id="GO:0005829">
    <property type="term" value="C:cytosol"/>
    <property type="evidence" value="ECO:0007669"/>
    <property type="project" value="TreeGrafter"/>
</dbReference>